<organism evidence="4 5">
    <name type="scientific">Pterulicium gracile</name>
    <dbReference type="NCBI Taxonomy" id="1884261"/>
    <lineage>
        <taxon>Eukaryota</taxon>
        <taxon>Fungi</taxon>
        <taxon>Dikarya</taxon>
        <taxon>Basidiomycota</taxon>
        <taxon>Agaricomycotina</taxon>
        <taxon>Agaricomycetes</taxon>
        <taxon>Agaricomycetidae</taxon>
        <taxon>Agaricales</taxon>
        <taxon>Pleurotineae</taxon>
        <taxon>Pterulaceae</taxon>
        <taxon>Pterulicium</taxon>
    </lineage>
</organism>
<dbReference type="Proteomes" id="UP000305067">
    <property type="component" value="Unassembled WGS sequence"/>
</dbReference>
<dbReference type="OrthoDB" id="5283654at2759"/>
<dbReference type="Gene3D" id="3.40.50.720">
    <property type="entry name" value="NAD(P)-binding Rossmann-like Domain"/>
    <property type="match status" value="1"/>
</dbReference>
<evidence type="ECO:0000313" key="4">
    <source>
        <dbReference type="EMBL" id="TFK99824.1"/>
    </source>
</evidence>
<dbReference type="EMBL" id="ML178831">
    <property type="protein sequence ID" value="TFK99824.1"/>
    <property type="molecule type" value="Genomic_DNA"/>
</dbReference>
<dbReference type="PANTHER" id="PTHR47706:SF9">
    <property type="entry name" value="NMRA-LIKE DOMAIN-CONTAINING PROTEIN-RELATED"/>
    <property type="match status" value="1"/>
</dbReference>
<keyword evidence="5" id="KW-1185">Reference proteome</keyword>
<dbReference type="InterPro" id="IPR008030">
    <property type="entry name" value="NmrA-like"/>
</dbReference>
<keyword evidence="1" id="KW-0521">NADP</keyword>
<dbReference type="InterPro" id="IPR036291">
    <property type="entry name" value="NAD(P)-bd_dom_sf"/>
</dbReference>
<dbReference type="STRING" id="1884261.A0A5C3QCN0"/>
<keyword evidence="2" id="KW-0560">Oxidoreductase</keyword>
<dbReference type="GO" id="GO:0016491">
    <property type="term" value="F:oxidoreductase activity"/>
    <property type="evidence" value="ECO:0007669"/>
    <property type="project" value="UniProtKB-KW"/>
</dbReference>
<evidence type="ECO:0000259" key="3">
    <source>
        <dbReference type="Pfam" id="PF05368"/>
    </source>
</evidence>
<feature type="non-terminal residue" evidence="4">
    <location>
        <position position="284"/>
    </location>
</feature>
<dbReference type="Pfam" id="PF05368">
    <property type="entry name" value="NmrA"/>
    <property type="match status" value="1"/>
</dbReference>
<protein>
    <recommendedName>
        <fullName evidence="3">NmrA-like domain-containing protein</fullName>
    </recommendedName>
</protein>
<dbReference type="PANTHER" id="PTHR47706">
    <property type="entry name" value="NMRA-LIKE FAMILY PROTEIN"/>
    <property type="match status" value="1"/>
</dbReference>
<proteinExistence type="predicted"/>
<dbReference type="SUPFAM" id="SSF51735">
    <property type="entry name" value="NAD(P)-binding Rossmann-fold domains"/>
    <property type="match status" value="1"/>
</dbReference>
<feature type="non-terminal residue" evidence="4">
    <location>
        <position position="1"/>
    </location>
</feature>
<dbReference type="InterPro" id="IPR051609">
    <property type="entry name" value="NmrA/Isoflavone_reductase-like"/>
</dbReference>
<gene>
    <name evidence="4" type="ORF">BDV98DRAFT_485008</name>
</gene>
<sequence length="284" mass="30401">YNSYAVLGAGRVGTVFIRTLLATKPTASIVIFTRSASKSSTLPAEITNSSQVKIVVVDYTSVSSLSSALKEHAVEVVVDTVLMMSAAFHNVVADAAKEAGTVKLFVPSEFGFVTEDAVGPHAVKSAVHKHLKEIGLPYMVVQCCLFTELIPVVAQSQSGKFHIVGSGDKQFSTTSLEEIAGFLVHLLTTSPASALEFISHRLQGSRITLKEAAAKFKLPVESVDIVPVQGSSPGMNFQTQLQMLIDSGRGSTGWSYTKNEDDLDLATSGNKLWEGHAWKTVEDV</sequence>
<evidence type="ECO:0000256" key="2">
    <source>
        <dbReference type="ARBA" id="ARBA00023002"/>
    </source>
</evidence>
<evidence type="ECO:0000313" key="5">
    <source>
        <dbReference type="Proteomes" id="UP000305067"/>
    </source>
</evidence>
<name>A0A5C3QCN0_9AGAR</name>
<reference evidence="4 5" key="1">
    <citation type="journal article" date="2019" name="Nat. Ecol. Evol.">
        <title>Megaphylogeny resolves global patterns of mushroom evolution.</title>
        <authorList>
            <person name="Varga T."/>
            <person name="Krizsan K."/>
            <person name="Foldi C."/>
            <person name="Dima B."/>
            <person name="Sanchez-Garcia M."/>
            <person name="Sanchez-Ramirez S."/>
            <person name="Szollosi G.J."/>
            <person name="Szarkandi J.G."/>
            <person name="Papp V."/>
            <person name="Albert L."/>
            <person name="Andreopoulos W."/>
            <person name="Angelini C."/>
            <person name="Antonin V."/>
            <person name="Barry K.W."/>
            <person name="Bougher N.L."/>
            <person name="Buchanan P."/>
            <person name="Buyck B."/>
            <person name="Bense V."/>
            <person name="Catcheside P."/>
            <person name="Chovatia M."/>
            <person name="Cooper J."/>
            <person name="Damon W."/>
            <person name="Desjardin D."/>
            <person name="Finy P."/>
            <person name="Geml J."/>
            <person name="Haridas S."/>
            <person name="Hughes K."/>
            <person name="Justo A."/>
            <person name="Karasinski D."/>
            <person name="Kautmanova I."/>
            <person name="Kiss B."/>
            <person name="Kocsube S."/>
            <person name="Kotiranta H."/>
            <person name="LaButti K.M."/>
            <person name="Lechner B.E."/>
            <person name="Liimatainen K."/>
            <person name="Lipzen A."/>
            <person name="Lukacs Z."/>
            <person name="Mihaltcheva S."/>
            <person name="Morgado L.N."/>
            <person name="Niskanen T."/>
            <person name="Noordeloos M.E."/>
            <person name="Ohm R.A."/>
            <person name="Ortiz-Santana B."/>
            <person name="Ovrebo C."/>
            <person name="Racz N."/>
            <person name="Riley R."/>
            <person name="Savchenko A."/>
            <person name="Shiryaev A."/>
            <person name="Soop K."/>
            <person name="Spirin V."/>
            <person name="Szebenyi C."/>
            <person name="Tomsovsky M."/>
            <person name="Tulloss R.E."/>
            <person name="Uehling J."/>
            <person name="Grigoriev I.V."/>
            <person name="Vagvolgyi C."/>
            <person name="Papp T."/>
            <person name="Martin F.M."/>
            <person name="Miettinen O."/>
            <person name="Hibbett D.S."/>
            <person name="Nagy L.G."/>
        </authorList>
    </citation>
    <scope>NUCLEOTIDE SEQUENCE [LARGE SCALE GENOMIC DNA]</scope>
    <source>
        <strain evidence="4 5">CBS 309.79</strain>
    </source>
</reference>
<evidence type="ECO:0000256" key="1">
    <source>
        <dbReference type="ARBA" id="ARBA00022857"/>
    </source>
</evidence>
<accession>A0A5C3QCN0</accession>
<feature type="domain" description="NmrA-like" evidence="3">
    <location>
        <begin position="7"/>
        <end position="148"/>
    </location>
</feature>
<dbReference type="AlphaFoldDB" id="A0A5C3QCN0"/>